<dbReference type="Gene3D" id="3.60.15.10">
    <property type="entry name" value="Ribonuclease Z/Hydroxyacylglutathione hydrolase-like"/>
    <property type="match status" value="1"/>
</dbReference>
<dbReference type="InterPro" id="IPR001279">
    <property type="entry name" value="Metallo-B-lactamas"/>
</dbReference>
<protein>
    <submittedName>
        <fullName evidence="3">Ribonuclease Z</fullName>
    </submittedName>
</protein>
<accession>A0A7X2NM68</accession>
<keyword evidence="1" id="KW-0378">Hydrolase</keyword>
<evidence type="ECO:0000313" key="4">
    <source>
        <dbReference type="Proteomes" id="UP000429958"/>
    </source>
</evidence>
<dbReference type="Proteomes" id="UP000429958">
    <property type="component" value="Unassembled WGS sequence"/>
</dbReference>
<gene>
    <name evidence="3" type="ORF">FYJ39_12935</name>
</gene>
<organism evidence="3 4">
    <name type="scientific">Clostridium porci</name>
    <dbReference type="NCBI Taxonomy" id="2605778"/>
    <lineage>
        <taxon>Bacteria</taxon>
        <taxon>Bacillati</taxon>
        <taxon>Bacillota</taxon>
        <taxon>Clostridia</taxon>
        <taxon>Eubacteriales</taxon>
        <taxon>Clostridiaceae</taxon>
        <taxon>Clostridium</taxon>
    </lineage>
</organism>
<dbReference type="SUPFAM" id="SSF56281">
    <property type="entry name" value="Metallo-hydrolase/oxidoreductase"/>
    <property type="match status" value="1"/>
</dbReference>
<keyword evidence="4" id="KW-1185">Reference proteome</keyword>
<dbReference type="SMART" id="SM00849">
    <property type="entry name" value="Lactamase_B"/>
    <property type="match status" value="1"/>
</dbReference>
<dbReference type="PANTHER" id="PTHR46018">
    <property type="entry name" value="ZINC PHOSPHODIESTERASE ELAC PROTEIN 1"/>
    <property type="match status" value="1"/>
</dbReference>
<dbReference type="Pfam" id="PF23023">
    <property type="entry name" value="Anti-Pycsar_Apyc1"/>
    <property type="match status" value="1"/>
</dbReference>
<keyword evidence="1" id="KW-0540">Nuclease</keyword>
<dbReference type="AlphaFoldDB" id="A0A7X2NM68"/>
<comment type="caution">
    <text evidence="3">The sequence shown here is derived from an EMBL/GenBank/DDBJ whole genome shotgun (WGS) entry which is preliminary data.</text>
</comment>
<keyword evidence="1" id="KW-0255">Endonuclease</keyword>
<proteinExistence type="predicted"/>
<evidence type="ECO:0000259" key="2">
    <source>
        <dbReference type="SMART" id="SM00849"/>
    </source>
</evidence>
<sequence length="227" mass="26460">MELQFLGCGSAFNPLLGNTSSYIEIGRHLYLIDAGESVFYKLFKEEILKRNEEITIFITHMHGDHIGSLASIISYCYFVLRKKVSVVYPKDDLWKLLNLMGIASSIYDRLECYAFKNDEIKMRAISVKHADDISCYGYIMEWEGKKIYYSGDSYEIPQDIYKDFMAGNIDRIYQDTTEFKTSHLSHLPLEELEKCIPVNLRNKVFCIHFTTDFANKLKEKGFQYVKV</sequence>
<dbReference type="InterPro" id="IPR036866">
    <property type="entry name" value="RibonucZ/Hydroxyglut_hydro"/>
</dbReference>
<evidence type="ECO:0000313" key="3">
    <source>
        <dbReference type="EMBL" id="MSS37455.1"/>
    </source>
</evidence>
<dbReference type="RefSeq" id="WP_154472901.1">
    <property type="nucleotide sequence ID" value="NZ_DBEWUL010000163.1"/>
</dbReference>
<dbReference type="EMBL" id="VUMD01000011">
    <property type="protein sequence ID" value="MSS37455.1"/>
    <property type="molecule type" value="Genomic_DNA"/>
</dbReference>
<reference evidence="3 4" key="1">
    <citation type="submission" date="2019-08" db="EMBL/GenBank/DDBJ databases">
        <title>In-depth cultivation of the pig gut microbiome towards novel bacterial diversity and tailored functional studies.</title>
        <authorList>
            <person name="Wylensek D."/>
            <person name="Hitch T.C.A."/>
            <person name="Clavel T."/>
        </authorList>
    </citation>
    <scope>NUCLEOTIDE SEQUENCE [LARGE SCALE GENOMIC DNA]</scope>
    <source>
        <strain evidence="3 4">WCA-389-WT-23D1</strain>
    </source>
</reference>
<name>A0A7X2NM68_9CLOT</name>
<dbReference type="GO" id="GO:0042781">
    <property type="term" value="F:3'-tRNA processing endoribonuclease activity"/>
    <property type="evidence" value="ECO:0007669"/>
    <property type="project" value="TreeGrafter"/>
</dbReference>
<evidence type="ECO:0000256" key="1">
    <source>
        <dbReference type="ARBA" id="ARBA00022759"/>
    </source>
</evidence>
<feature type="domain" description="Metallo-beta-lactamase" evidence="2">
    <location>
        <begin position="17"/>
        <end position="208"/>
    </location>
</feature>
<dbReference type="PANTHER" id="PTHR46018:SF2">
    <property type="entry name" value="ZINC PHOSPHODIESTERASE ELAC PROTEIN 1"/>
    <property type="match status" value="1"/>
</dbReference>